<dbReference type="PANTHER" id="PTHR10961:SF46">
    <property type="entry name" value="PEROXISOMAL SARCOSINE OXIDASE"/>
    <property type="match status" value="1"/>
</dbReference>
<keyword evidence="3" id="KW-0285">Flavoprotein</keyword>
<evidence type="ECO:0000313" key="8">
    <source>
        <dbReference type="Proteomes" id="UP000799049"/>
    </source>
</evidence>
<dbReference type="SUPFAM" id="SSF51905">
    <property type="entry name" value="FAD/NAD(P)-binding domain"/>
    <property type="match status" value="1"/>
</dbReference>
<evidence type="ECO:0000259" key="6">
    <source>
        <dbReference type="Pfam" id="PF01266"/>
    </source>
</evidence>
<dbReference type="PANTHER" id="PTHR10961">
    <property type="entry name" value="PEROXISOMAL SARCOSINE OXIDASE"/>
    <property type="match status" value="1"/>
</dbReference>
<organism evidence="7 8">
    <name type="scientific">Andalucia godoyi</name>
    <name type="common">Flagellate</name>
    <dbReference type="NCBI Taxonomy" id="505711"/>
    <lineage>
        <taxon>Eukaryota</taxon>
        <taxon>Discoba</taxon>
        <taxon>Jakobida</taxon>
        <taxon>Andalucina</taxon>
        <taxon>Andaluciidae</taxon>
        <taxon>Andalucia</taxon>
    </lineage>
</organism>
<dbReference type="AlphaFoldDB" id="A0A8K0AGN7"/>
<evidence type="ECO:0000256" key="4">
    <source>
        <dbReference type="ARBA" id="ARBA00022827"/>
    </source>
</evidence>
<protein>
    <submittedName>
        <fullName evidence="7">Mitochondrial NAD/FAD-dependent oxidoreductase (Sarcosine oxidase)</fullName>
    </submittedName>
</protein>
<name>A0A8K0AGN7_ANDGO</name>
<dbReference type="InterPro" id="IPR036188">
    <property type="entry name" value="FAD/NAD-bd_sf"/>
</dbReference>
<comment type="cofactor">
    <cofactor evidence="1">
        <name>FAD</name>
        <dbReference type="ChEBI" id="CHEBI:57692"/>
    </cofactor>
</comment>
<dbReference type="GO" id="GO:0050031">
    <property type="term" value="F:L-pipecolate oxidase activity"/>
    <property type="evidence" value="ECO:0007669"/>
    <property type="project" value="TreeGrafter"/>
</dbReference>
<gene>
    <name evidence="7" type="ORF">ANDGO_03999</name>
</gene>
<evidence type="ECO:0000313" key="7">
    <source>
        <dbReference type="EMBL" id="KAF0852577.1"/>
    </source>
</evidence>
<dbReference type="OrthoDB" id="2219495at2759"/>
<dbReference type="Gene3D" id="3.50.50.60">
    <property type="entry name" value="FAD/NAD(P)-binding domain"/>
    <property type="match status" value="1"/>
</dbReference>
<dbReference type="EMBL" id="VRVR01000029">
    <property type="protein sequence ID" value="KAF0852577.1"/>
    <property type="molecule type" value="Genomic_DNA"/>
</dbReference>
<dbReference type="GO" id="GO:0004657">
    <property type="term" value="F:proline dehydrogenase activity"/>
    <property type="evidence" value="ECO:0007669"/>
    <property type="project" value="TreeGrafter"/>
</dbReference>
<feature type="domain" description="FAD dependent oxidoreductase" evidence="6">
    <location>
        <begin position="38"/>
        <end position="437"/>
    </location>
</feature>
<proteinExistence type="inferred from homology"/>
<reference evidence="7" key="1">
    <citation type="submission" date="2019-09" db="EMBL/GenBank/DDBJ databases">
        <title>The Mitochondrial Proteome of the Jakobid, Andalucia godoyi, a Protist With the Most Gene-Rich and Bacteria-Like Mitochondrial Genome.</title>
        <authorList>
            <person name="Gray M.W."/>
            <person name="Burger G."/>
            <person name="Derelle R."/>
            <person name="Klimes V."/>
            <person name="Leger M."/>
            <person name="Sarrasin M."/>
            <person name="Vlcek C."/>
            <person name="Roger A.J."/>
            <person name="Elias M."/>
            <person name="Lang B.F."/>
        </authorList>
    </citation>
    <scope>NUCLEOTIDE SEQUENCE</scope>
    <source>
        <strain evidence="7">And28</strain>
    </source>
</reference>
<accession>A0A8K0AGN7</accession>
<sequence length="487" mass="54135">MNEAFIKQHLSRIRRSGSLFRLVSSRDVLRMHDGDANVIIVGAGVYGLSTALSFAQRGFTNVCVIEQSAEIPHRLSASGDWTRVVRADYGACAVTTRAALIAIERWRKLRRADGLPLLHETGMLFVNSKPWGDQQMEPLAFATLKACGVPVLRMSEWSSELRTRLSNIVNLSTYVDGYFNPWGGFAEARAYTEYLYKECLRKNVRFMLGTEVREFQFETAKGSSLPHRLLCTNGQVLSANRIVLCMGAYIAKPEILQQLVTYAPALKSMLRLTAHPIMYWDLSTCSADTQRWMQEAPVVCPDMNDTGYYIFPGWRSDSHAGKILLKLGHHGTGYQFKNAADAFSTTTTDEICSAPSSHTSVVNWPSRIASFRSILTEVYPASVSSRMKLHEAKLCCYCDSADEVFCIDDILPGVTLASGDSGHAFKFGPVLGEVIADAVLHLPKDQCDPDLYDFQMLCRLSAMRYQAASHTGKQNSVSMGDAMRSKL</sequence>
<dbReference type="GO" id="GO:0050660">
    <property type="term" value="F:flavin adenine dinucleotide binding"/>
    <property type="evidence" value="ECO:0007669"/>
    <property type="project" value="InterPro"/>
</dbReference>
<comment type="similarity">
    <text evidence="2">Belongs to the MSOX/MTOX family.</text>
</comment>
<evidence type="ECO:0000256" key="2">
    <source>
        <dbReference type="ARBA" id="ARBA00010989"/>
    </source>
</evidence>
<dbReference type="Gene3D" id="3.30.9.10">
    <property type="entry name" value="D-Amino Acid Oxidase, subunit A, domain 2"/>
    <property type="match status" value="1"/>
</dbReference>
<evidence type="ECO:0000256" key="3">
    <source>
        <dbReference type="ARBA" id="ARBA00022630"/>
    </source>
</evidence>
<evidence type="ECO:0000256" key="1">
    <source>
        <dbReference type="ARBA" id="ARBA00001974"/>
    </source>
</evidence>
<dbReference type="GO" id="GO:0008115">
    <property type="term" value="F:sarcosine oxidase activity"/>
    <property type="evidence" value="ECO:0007669"/>
    <property type="project" value="TreeGrafter"/>
</dbReference>
<dbReference type="Proteomes" id="UP000799049">
    <property type="component" value="Unassembled WGS sequence"/>
</dbReference>
<comment type="caution">
    <text evidence="7">The sequence shown here is derived from an EMBL/GenBank/DDBJ whole genome shotgun (WGS) entry which is preliminary data.</text>
</comment>
<dbReference type="InterPro" id="IPR006076">
    <property type="entry name" value="FAD-dep_OxRdtase"/>
</dbReference>
<keyword evidence="5" id="KW-0560">Oxidoreductase</keyword>
<dbReference type="Pfam" id="PF01266">
    <property type="entry name" value="DAO"/>
    <property type="match status" value="1"/>
</dbReference>
<evidence type="ECO:0000256" key="5">
    <source>
        <dbReference type="ARBA" id="ARBA00023002"/>
    </source>
</evidence>
<keyword evidence="4" id="KW-0274">FAD</keyword>
<keyword evidence="8" id="KW-1185">Reference proteome</keyword>
<dbReference type="InterPro" id="IPR045170">
    <property type="entry name" value="MTOX"/>
</dbReference>